<dbReference type="InterPro" id="IPR037171">
    <property type="entry name" value="NagB/RpiA_transferase-like"/>
</dbReference>
<dbReference type="GO" id="GO:0042802">
    <property type="term" value="F:identical protein binding"/>
    <property type="evidence" value="ECO:0007669"/>
    <property type="project" value="TreeGrafter"/>
</dbReference>
<dbReference type="GO" id="GO:0019262">
    <property type="term" value="P:N-acetylneuraminate catabolic process"/>
    <property type="evidence" value="ECO:0007669"/>
    <property type="project" value="TreeGrafter"/>
</dbReference>
<dbReference type="RefSeq" id="WP_174523080.1">
    <property type="nucleotide sequence ID" value="NZ_AVCX01000006.1"/>
</dbReference>
<dbReference type="SUPFAM" id="SSF100950">
    <property type="entry name" value="NagB/RpiA/CoA transferase-like"/>
    <property type="match status" value="1"/>
</dbReference>
<evidence type="ECO:0000256" key="2">
    <source>
        <dbReference type="ARBA" id="ARBA00012680"/>
    </source>
</evidence>
<dbReference type="InterPro" id="IPR004547">
    <property type="entry name" value="Glucosamine6P_isomerase"/>
</dbReference>
<dbReference type="PANTHER" id="PTHR11280:SF5">
    <property type="entry name" value="GLUCOSAMINE-6-PHOSPHATE ISOMERASE"/>
    <property type="match status" value="1"/>
</dbReference>
<dbReference type="STRING" id="1220589.CD32_11190"/>
<dbReference type="Proteomes" id="UP000030437">
    <property type="component" value="Unassembled WGS sequence"/>
</dbReference>
<protein>
    <recommendedName>
        <fullName evidence="2 5">Glucosamine-6-phosphate deaminase</fullName>
        <ecNumber evidence="2 5">3.5.99.6</ecNumber>
    </recommendedName>
</protein>
<dbReference type="CDD" id="cd01399">
    <property type="entry name" value="GlcN6P_deaminase"/>
    <property type="match status" value="1"/>
</dbReference>
<evidence type="ECO:0000313" key="8">
    <source>
        <dbReference type="Proteomes" id="UP000030437"/>
    </source>
</evidence>
<proteinExistence type="predicted"/>
<dbReference type="InterPro" id="IPR018321">
    <property type="entry name" value="Glucosamine6P_isomerase_CS"/>
</dbReference>
<dbReference type="FunFam" id="3.40.50.1360:FF:000003">
    <property type="entry name" value="Glucosamine-6-phosphate deaminase"/>
    <property type="match status" value="1"/>
</dbReference>
<dbReference type="GO" id="GO:0006046">
    <property type="term" value="P:N-acetylglucosamine catabolic process"/>
    <property type="evidence" value="ECO:0007669"/>
    <property type="project" value="UniProtKB-UniRule"/>
</dbReference>
<keyword evidence="4" id="KW-0119">Carbohydrate metabolism</keyword>
<dbReference type="GO" id="GO:0004342">
    <property type="term" value="F:glucosamine-6-phosphate deaminase activity"/>
    <property type="evidence" value="ECO:0007669"/>
    <property type="project" value="UniProtKB-UniRule"/>
</dbReference>
<dbReference type="Gene3D" id="3.40.50.1360">
    <property type="match status" value="1"/>
</dbReference>
<dbReference type="GO" id="GO:0005737">
    <property type="term" value="C:cytoplasm"/>
    <property type="evidence" value="ECO:0007669"/>
    <property type="project" value="TreeGrafter"/>
</dbReference>
<comment type="catalytic activity">
    <reaction evidence="1">
        <text>alpha-D-glucosamine 6-phosphate + H2O = beta-D-fructose 6-phosphate + NH4(+)</text>
        <dbReference type="Rhea" id="RHEA:12172"/>
        <dbReference type="ChEBI" id="CHEBI:15377"/>
        <dbReference type="ChEBI" id="CHEBI:28938"/>
        <dbReference type="ChEBI" id="CHEBI:57634"/>
        <dbReference type="ChEBI" id="CHEBI:75989"/>
        <dbReference type="EC" id="3.5.99.6"/>
    </reaction>
</comment>
<dbReference type="Pfam" id="PF01182">
    <property type="entry name" value="Glucosamine_iso"/>
    <property type="match status" value="1"/>
</dbReference>
<dbReference type="PROSITE" id="PS01161">
    <property type="entry name" value="GLC_GALNAC_ISOMERASE"/>
    <property type="match status" value="1"/>
</dbReference>
<evidence type="ECO:0000256" key="1">
    <source>
        <dbReference type="ARBA" id="ARBA00000644"/>
    </source>
</evidence>
<reference evidence="7 8" key="1">
    <citation type="submission" date="2014-02" db="EMBL/GenBank/DDBJ databases">
        <title>Draft genome sequence of Lysinibacillus odysseyi NBRC 100172.</title>
        <authorList>
            <person name="Zhang F."/>
            <person name="Wang G."/>
            <person name="Zhang L."/>
        </authorList>
    </citation>
    <scope>NUCLEOTIDE SEQUENCE [LARGE SCALE GENOMIC DNA]</scope>
    <source>
        <strain evidence="7 8">NBRC 100172</strain>
    </source>
</reference>
<keyword evidence="3" id="KW-0378">Hydrolase</keyword>
<sequence length="237" mass="26182">MKWIEAASYEEMSEIAADIFKENLKQNPEIVLGLATGGTAEGFYKELVEAYKAKEISFENARSFNLDEYVGINPENKASYHYYMDQQLFNHVDMKRENIHVPKGDTADLQAAATQYDVMIKAAGGIDIQLLGIGVNGHIGFNEPGTPFTLETNVIELAQSTREANKIYFDSIDDVPTHAITMGIQTIMNAKKVVLLISGASKQEAINRLRSGEVTEDFPASALNSHQDVTVIYTGVK</sequence>
<dbReference type="GO" id="GO:0006043">
    <property type="term" value="P:glucosamine catabolic process"/>
    <property type="evidence" value="ECO:0007669"/>
    <property type="project" value="TreeGrafter"/>
</dbReference>
<accession>A0A0A3IJS7</accession>
<dbReference type="AlphaFoldDB" id="A0A0A3IJS7"/>
<dbReference type="PANTHER" id="PTHR11280">
    <property type="entry name" value="GLUCOSAMINE-6-PHOSPHATE ISOMERASE"/>
    <property type="match status" value="1"/>
</dbReference>
<keyword evidence="8" id="KW-1185">Reference proteome</keyword>
<dbReference type="EMBL" id="JPVP01000055">
    <property type="protein sequence ID" value="KGR85011.1"/>
    <property type="molecule type" value="Genomic_DNA"/>
</dbReference>
<dbReference type="GO" id="GO:0005975">
    <property type="term" value="P:carbohydrate metabolic process"/>
    <property type="evidence" value="ECO:0007669"/>
    <property type="project" value="InterPro"/>
</dbReference>
<dbReference type="EC" id="3.5.99.6" evidence="2 5"/>
<gene>
    <name evidence="7" type="ORF">CD32_11190</name>
</gene>
<evidence type="ECO:0000256" key="5">
    <source>
        <dbReference type="NCBIfam" id="TIGR00502"/>
    </source>
</evidence>
<organism evidence="7 8">
    <name type="scientific">Lysinibacillus odysseyi 34hs-1 = NBRC 100172</name>
    <dbReference type="NCBI Taxonomy" id="1220589"/>
    <lineage>
        <taxon>Bacteria</taxon>
        <taxon>Bacillati</taxon>
        <taxon>Bacillota</taxon>
        <taxon>Bacilli</taxon>
        <taxon>Bacillales</taxon>
        <taxon>Bacillaceae</taxon>
        <taxon>Lysinibacillus</taxon>
    </lineage>
</organism>
<dbReference type="InterPro" id="IPR006148">
    <property type="entry name" value="Glc/Gal-6P_isomerase"/>
</dbReference>
<dbReference type="eggNOG" id="COG0363">
    <property type="taxonomic scope" value="Bacteria"/>
</dbReference>
<name>A0A0A3IJS7_9BACI</name>
<evidence type="ECO:0000256" key="3">
    <source>
        <dbReference type="ARBA" id="ARBA00022801"/>
    </source>
</evidence>
<evidence type="ECO:0000313" key="7">
    <source>
        <dbReference type="EMBL" id="KGR85011.1"/>
    </source>
</evidence>
<evidence type="ECO:0000256" key="4">
    <source>
        <dbReference type="ARBA" id="ARBA00023277"/>
    </source>
</evidence>
<dbReference type="NCBIfam" id="TIGR00502">
    <property type="entry name" value="nagB"/>
    <property type="match status" value="1"/>
</dbReference>
<feature type="domain" description="Glucosamine/galactosamine-6-phosphate isomerase" evidence="6">
    <location>
        <begin position="9"/>
        <end position="229"/>
    </location>
</feature>
<evidence type="ECO:0000259" key="6">
    <source>
        <dbReference type="Pfam" id="PF01182"/>
    </source>
</evidence>
<comment type="caution">
    <text evidence="7">The sequence shown here is derived from an EMBL/GenBank/DDBJ whole genome shotgun (WGS) entry which is preliminary data.</text>
</comment>